<keyword evidence="2" id="KW-1185">Reference proteome</keyword>
<name>A0A8S0VFV8_OLEEU</name>
<accession>A0A8S0VFV8</accession>
<dbReference type="Proteomes" id="UP000594638">
    <property type="component" value="Unassembled WGS sequence"/>
</dbReference>
<dbReference type="AlphaFoldDB" id="A0A8S0VFV8"/>
<sequence length="170" mass="18371">MRLLTVKLKIQQHVTSECTRLRKFVAALVTPLALTTTPSAAGTIVEVDVSSSLPQNVNGRGMEPCSEEHDMAVDIGRSKLIDEAYSASCPDEKELLVETEHLPSIVVCALIIYEQVTWNAMHLRVCCSHVTGVSDIELDSCNVTDGEGVVAEVPVPTPIPEAGGRVTMMR</sequence>
<organism evidence="1 2">
    <name type="scientific">Olea europaea subsp. europaea</name>
    <dbReference type="NCBI Taxonomy" id="158383"/>
    <lineage>
        <taxon>Eukaryota</taxon>
        <taxon>Viridiplantae</taxon>
        <taxon>Streptophyta</taxon>
        <taxon>Embryophyta</taxon>
        <taxon>Tracheophyta</taxon>
        <taxon>Spermatophyta</taxon>
        <taxon>Magnoliopsida</taxon>
        <taxon>eudicotyledons</taxon>
        <taxon>Gunneridae</taxon>
        <taxon>Pentapetalae</taxon>
        <taxon>asterids</taxon>
        <taxon>lamiids</taxon>
        <taxon>Lamiales</taxon>
        <taxon>Oleaceae</taxon>
        <taxon>Oleeae</taxon>
        <taxon>Olea</taxon>
    </lineage>
</organism>
<dbReference type="Gramene" id="OE9A038181T1">
    <property type="protein sequence ID" value="OE9A038181C1"/>
    <property type="gene ID" value="OE9A038181"/>
</dbReference>
<evidence type="ECO:0000313" key="2">
    <source>
        <dbReference type="Proteomes" id="UP000594638"/>
    </source>
</evidence>
<proteinExistence type="predicted"/>
<reference evidence="1 2" key="1">
    <citation type="submission" date="2019-12" db="EMBL/GenBank/DDBJ databases">
        <authorList>
            <person name="Alioto T."/>
            <person name="Alioto T."/>
            <person name="Gomez Garrido J."/>
        </authorList>
    </citation>
    <scope>NUCLEOTIDE SEQUENCE [LARGE SCALE GENOMIC DNA]</scope>
</reference>
<comment type="caution">
    <text evidence="1">The sequence shown here is derived from an EMBL/GenBank/DDBJ whole genome shotgun (WGS) entry which is preliminary data.</text>
</comment>
<gene>
    <name evidence="1" type="ORF">OLEA9_A038181</name>
</gene>
<dbReference type="EMBL" id="CACTIH010009400">
    <property type="protein sequence ID" value="CAA3030868.1"/>
    <property type="molecule type" value="Genomic_DNA"/>
</dbReference>
<protein>
    <submittedName>
        <fullName evidence="1">Uncharacterized protein</fullName>
    </submittedName>
</protein>
<evidence type="ECO:0000313" key="1">
    <source>
        <dbReference type="EMBL" id="CAA3030868.1"/>
    </source>
</evidence>